<feature type="domain" description="N-acetyltransferase" evidence="3">
    <location>
        <begin position="57"/>
        <end position="194"/>
    </location>
</feature>
<gene>
    <name evidence="4" type="ORF">FHX50_001630</name>
</gene>
<dbReference type="Pfam" id="PF00583">
    <property type="entry name" value="Acetyltransf_1"/>
    <property type="match status" value="1"/>
</dbReference>
<evidence type="ECO:0000313" key="4">
    <source>
        <dbReference type="EMBL" id="MBB3023338.1"/>
    </source>
</evidence>
<evidence type="ECO:0000256" key="1">
    <source>
        <dbReference type="ARBA" id="ARBA00022679"/>
    </source>
</evidence>
<dbReference type="Gene3D" id="3.40.630.30">
    <property type="match status" value="1"/>
</dbReference>
<accession>A0A839QUL6</accession>
<keyword evidence="4" id="KW-0687">Ribonucleoprotein</keyword>
<dbReference type="InterPro" id="IPR050832">
    <property type="entry name" value="Bact_Acetyltransf"/>
</dbReference>
<keyword evidence="4" id="KW-0689">Ribosomal protein</keyword>
<evidence type="ECO:0000259" key="3">
    <source>
        <dbReference type="PROSITE" id="PS51186"/>
    </source>
</evidence>
<keyword evidence="1" id="KW-0808">Transferase</keyword>
<proteinExistence type="predicted"/>
<dbReference type="EMBL" id="JACHWP010000004">
    <property type="protein sequence ID" value="MBB3023338.1"/>
    <property type="molecule type" value="Genomic_DNA"/>
</dbReference>
<dbReference type="InterPro" id="IPR016181">
    <property type="entry name" value="Acyl_CoA_acyltransferase"/>
</dbReference>
<keyword evidence="5" id="KW-1185">Reference proteome</keyword>
<name>A0A839QUL6_9MICO</name>
<keyword evidence="2" id="KW-0012">Acyltransferase</keyword>
<dbReference type="PANTHER" id="PTHR43877">
    <property type="entry name" value="AMINOALKYLPHOSPHONATE N-ACETYLTRANSFERASE-RELATED-RELATED"/>
    <property type="match status" value="1"/>
</dbReference>
<dbReference type="PROSITE" id="PS51186">
    <property type="entry name" value="GNAT"/>
    <property type="match status" value="1"/>
</dbReference>
<reference evidence="4 5" key="1">
    <citation type="submission" date="2020-08" db="EMBL/GenBank/DDBJ databases">
        <title>Sequencing the genomes of 1000 actinobacteria strains.</title>
        <authorList>
            <person name="Klenk H.-P."/>
        </authorList>
    </citation>
    <scope>NUCLEOTIDE SEQUENCE [LARGE SCALE GENOMIC DNA]</scope>
    <source>
        <strain evidence="4 5">DSM 23040</strain>
    </source>
</reference>
<dbReference type="SUPFAM" id="SSF55729">
    <property type="entry name" value="Acyl-CoA N-acyltransferases (Nat)"/>
    <property type="match status" value="1"/>
</dbReference>
<evidence type="ECO:0000313" key="5">
    <source>
        <dbReference type="Proteomes" id="UP000568050"/>
    </source>
</evidence>
<protein>
    <submittedName>
        <fullName evidence="4">Ribosomal protein S18 acetylase RimI-like enzyme</fullName>
    </submittedName>
</protein>
<evidence type="ECO:0000256" key="2">
    <source>
        <dbReference type="ARBA" id="ARBA00023315"/>
    </source>
</evidence>
<dbReference type="CDD" id="cd04301">
    <property type="entry name" value="NAT_SF"/>
    <property type="match status" value="1"/>
</dbReference>
<dbReference type="GO" id="GO:0016747">
    <property type="term" value="F:acyltransferase activity, transferring groups other than amino-acyl groups"/>
    <property type="evidence" value="ECO:0007669"/>
    <property type="project" value="InterPro"/>
</dbReference>
<dbReference type="InterPro" id="IPR000182">
    <property type="entry name" value="GNAT_dom"/>
</dbReference>
<comment type="caution">
    <text evidence="4">The sequence shown here is derived from an EMBL/GenBank/DDBJ whole genome shotgun (WGS) entry which is preliminary data.</text>
</comment>
<organism evidence="4 5">
    <name type="scientific">Helcobacillus massiliensis</name>
    <dbReference type="NCBI Taxonomy" id="521392"/>
    <lineage>
        <taxon>Bacteria</taxon>
        <taxon>Bacillati</taxon>
        <taxon>Actinomycetota</taxon>
        <taxon>Actinomycetes</taxon>
        <taxon>Micrococcales</taxon>
        <taxon>Dermabacteraceae</taxon>
        <taxon>Helcobacillus</taxon>
    </lineage>
</organism>
<dbReference type="AlphaFoldDB" id="A0A839QUL6"/>
<dbReference type="Proteomes" id="UP000568050">
    <property type="component" value="Unassembled WGS sequence"/>
</dbReference>
<dbReference type="RefSeq" id="WP_183376438.1">
    <property type="nucleotide sequence ID" value="NZ_CBCSFZ010000014.1"/>
</dbReference>
<sequence>MAGTAGAGEQPRGRIVPAEVSDADAIASMVVRAYRLQLEGSWTTEQGLVEGDRTNAEEVRALIADPTMRLLLARGYRWRAGEEARADGAAAESATTGARADSIDGCIMLEMHPGHDMPELGLFAVDPSAQGHGIGRALVAALEDEARRRGFPGVVLNILDHRPELQAWYERLGFTATGKRTAFPPALGANRPLVDGLHFNEMAKRFTEPTG</sequence>
<dbReference type="GO" id="GO:0005840">
    <property type="term" value="C:ribosome"/>
    <property type="evidence" value="ECO:0007669"/>
    <property type="project" value="UniProtKB-KW"/>
</dbReference>